<dbReference type="EMBL" id="SJPK01000005">
    <property type="protein sequence ID" value="TWT66358.1"/>
    <property type="molecule type" value="Genomic_DNA"/>
</dbReference>
<sequence length="821" mass="91483">MNPMSSSLRGLAWKETRQVVPLVIMLLGVAVLLFVLWSTMSAAQTMANFGHYIPLVLPALFAAGVGAILVGQEKENRTMDWCSSLPISPSLIVLVKLAVAIIGLLVMWVCCALIGSLAGNSRLPGHEAGVANSLYWFTHSIFILCCGFYTAWRMKNTFASLIVLIPLAALPYLATSIYYSLFMTGRHVSLQESAWLLTLASAIGIIVMAWMGYRAGIRDLSPARPELEATGPGHWLAAWRPAHSLPVPETPFRYPLSSLIWQSIHHNRMTLTLLILAMLSGAFAFGYMAVSSQSSDEFGMVMVCTFVAGAIATSWLGVFVFHGDGSASRLRFLADRGVSPTRAWIGRHLIGLSAIAVAMIAFLISSFLTLRNPADNRVDVVPSMAMVGAGLWVIYAVSQATSQWIRILAASAFIAPILSGVALYWLGAAAISSNAPFWLLAVCCLLPMLATWLMMRRFMDNSAKWPIWACGVVTTVLFLVLPILPFAIDVASFPGITPSARASLAANSKKLSSTGNAQPMMRASVPLEYLQQTQHKTDINLTELVASQRFLPEDYLEIGDIAPDDTGVLRASNPDNRRPLRADRYILSRSIEFANYFRYLVTQNPEDSDAVESLGKWIDALTEIAVRLRRSDRWYDQHAADNVEIWLTQTLSRQDLMELRSRDFSQRAIAVLADQAGRSAARRRAVLLSWRREMDPPPMEHDRAKDLDMFGGFRENDWFLWYPQEKVHWIQDRLLDRLCVAALQLIDAAENGQDTLPMRRELHELMDDPSIPFANSWYGERLQPRGVSYGNQFWNSPAVRWYRDWENQAKELASSSESEEP</sequence>
<comment type="caution">
    <text evidence="2">The sequence shown here is derived from an EMBL/GenBank/DDBJ whole genome shotgun (WGS) entry which is preliminary data.</text>
</comment>
<name>A0A5C5XUG3_9BACT</name>
<keyword evidence="1" id="KW-0472">Membrane</keyword>
<feature type="transmembrane region" description="Helical" evidence="1">
    <location>
        <begin position="193"/>
        <end position="213"/>
    </location>
</feature>
<feature type="transmembrane region" description="Helical" evidence="1">
    <location>
        <begin position="298"/>
        <end position="321"/>
    </location>
</feature>
<keyword evidence="3" id="KW-1185">Reference proteome</keyword>
<proteinExistence type="predicted"/>
<reference evidence="2 3" key="1">
    <citation type="submission" date="2019-02" db="EMBL/GenBank/DDBJ databases">
        <title>Deep-cultivation of Planctomycetes and their phenomic and genomic characterization uncovers novel biology.</title>
        <authorList>
            <person name="Wiegand S."/>
            <person name="Jogler M."/>
            <person name="Boedeker C."/>
            <person name="Pinto D."/>
            <person name="Vollmers J."/>
            <person name="Rivas-Marin E."/>
            <person name="Kohn T."/>
            <person name="Peeters S.H."/>
            <person name="Heuer A."/>
            <person name="Rast P."/>
            <person name="Oberbeckmann S."/>
            <person name="Bunk B."/>
            <person name="Jeske O."/>
            <person name="Meyerdierks A."/>
            <person name="Storesund J.E."/>
            <person name="Kallscheuer N."/>
            <person name="Luecker S."/>
            <person name="Lage O.M."/>
            <person name="Pohl T."/>
            <person name="Merkel B.J."/>
            <person name="Hornburger P."/>
            <person name="Mueller R.-W."/>
            <person name="Bruemmer F."/>
            <person name="Labrenz M."/>
            <person name="Spormann A.M."/>
            <person name="Op Den Camp H."/>
            <person name="Overmann J."/>
            <person name="Amann R."/>
            <person name="Jetten M.S.M."/>
            <person name="Mascher T."/>
            <person name="Medema M.H."/>
            <person name="Devos D.P."/>
            <person name="Kaster A.-K."/>
            <person name="Ovreas L."/>
            <person name="Rohde M."/>
            <person name="Galperin M.Y."/>
            <person name="Jogler C."/>
        </authorList>
    </citation>
    <scope>NUCLEOTIDE SEQUENCE [LARGE SCALE GENOMIC DNA]</scope>
    <source>
        <strain evidence="2 3">CA85</strain>
    </source>
</reference>
<protein>
    <submittedName>
        <fullName evidence="2">ABC-2 family transporter protein</fullName>
    </submittedName>
</protein>
<organism evidence="2 3">
    <name type="scientific">Allorhodopirellula solitaria</name>
    <dbReference type="NCBI Taxonomy" id="2527987"/>
    <lineage>
        <taxon>Bacteria</taxon>
        <taxon>Pseudomonadati</taxon>
        <taxon>Planctomycetota</taxon>
        <taxon>Planctomycetia</taxon>
        <taxon>Pirellulales</taxon>
        <taxon>Pirellulaceae</taxon>
        <taxon>Allorhodopirellula</taxon>
    </lineage>
</organism>
<feature type="transmembrane region" description="Helical" evidence="1">
    <location>
        <begin position="52"/>
        <end position="70"/>
    </location>
</feature>
<evidence type="ECO:0000313" key="3">
    <source>
        <dbReference type="Proteomes" id="UP000318053"/>
    </source>
</evidence>
<feature type="transmembrane region" description="Helical" evidence="1">
    <location>
        <begin position="404"/>
        <end position="425"/>
    </location>
</feature>
<accession>A0A5C5XUG3</accession>
<dbReference type="Proteomes" id="UP000318053">
    <property type="component" value="Unassembled WGS sequence"/>
</dbReference>
<keyword evidence="1" id="KW-1133">Transmembrane helix</keyword>
<feature type="transmembrane region" description="Helical" evidence="1">
    <location>
        <begin position="159"/>
        <end position="181"/>
    </location>
</feature>
<gene>
    <name evidence="2" type="ORF">CA85_24520</name>
</gene>
<feature type="transmembrane region" description="Helical" evidence="1">
    <location>
        <begin position="349"/>
        <end position="368"/>
    </location>
</feature>
<keyword evidence="1" id="KW-0812">Transmembrane</keyword>
<feature type="transmembrane region" description="Helical" evidence="1">
    <location>
        <begin position="135"/>
        <end position="152"/>
    </location>
</feature>
<feature type="transmembrane region" description="Helical" evidence="1">
    <location>
        <begin position="271"/>
        <end position="292"/>
    </location>
</feature>
<feature type="transmembrane region" description="Helical" evidence="1">
    <location>
        <begin position="380"/>
        <end position="397"/>
    </location>
</feature>
<feature type="transmembrane region" description="Helical" evidence="1">
    <location>
        <begin position="467"/>
        <end position="488"/>
    </location>
</feature>
<evidence type="ECO:0000256" key="1">
    <source>
        <dbReference type="SAM" id="Phobius"/>
    </source>
</evidence>
<feature type="transmembrane region" description="Helical" evidence="1">
    <location>
        <begin position="437"/>
        <end position="455"/>
    </location>
</feature>
<feature type="transmembrane region" description="Helical" evidence="1">
    <location>
        <begin position="20"/>
        <end position="40"/>
    </location>
</feature>
<evidence type="ECO:0000313" key="2">
    <source>
        <dbReference type="EMBL" id="TWT66358.1"/>
    </source>
</evidence>
<dbReference type="OrthoDB" id="223973at2"/>
<feature type="transmembrane region" description="Helical" evidence="1">
    <location>
        <begin position="91"/>
        <end position="115"/>
    </location>
</feature>
<dbReference type="AlphaFoldDB" id="A0A5C5XUG3"/>